<dbReference type="InterPro" id="IPR011006">
    <property type="entry name" value="CheY-like_superfamily"/>
</dbReference>
<dbReference type="OrthoDB" id="9787344at2"/>
<accession>A0A318U762</accession>
<protein>
    <submittedName>
        <fullName evidence="4">LytTR family two component transcriptional regulator</fullName>
    </submittedName>
</protein>
<name>A0A318U762_9SPHI</name>
<dbReference type="PANTHER" id="PTHR37299">
    <property type="entry name" value="TRANSCRIPTIONAL REGULATOR-RELATED"/>
    <property type="match status" value="1"/>
</dbReference>
<dbReference type="Gene3D" id="3.40.50.2300">
    <property type="match status" value="1"/>
</dbReference>
<dbReference type="InterPro" id="IPR001789">
    <property type="entry name" value="Sig_transdc_resp-reg_receiver"/>
</dbReference>
<reference evidence="4 5" key="1">
    <citation type="submission" date="2018-06" db="EMBL/GenBank/DDBJ databases">
        <title>Genomic Encyclopedia of Archaeal and Bacterial Type Strains, Phase II (KMG-II): from individual species to whole genera.</title>
        <authorList>
            <person name="Goeker M."/>
        </authorList>
    </citation>
    <scope>NUCLEOTIDE SEQUENCE [LARGE SCALE GENOMIC DNA]</scope>
    <source>
        <strain evidence="4 5">DSM 27372</strain>
    </source>
</reference>
<dbReference type="EMBL" id="QKLU01000010">
    <property type="protein sequence ID" value="PYF69460.1"/>
    <property type="molecule type" value="Genomic_DNA"/>
</dbReference>
<dbReference type="PANTHER" id="PTHR37299:SF1">
    <property type="entry name" value="STAGE 0 SPORULATION PROTEIN A HOMOLOG"/>
    <property type="match status" value="1"/>
</dbReference>
<dbReference type="PROSITE" id="PS50930">
    <property type="entry name" value="HTH_LYTTR"/>
    <property type="match status" value="1"/>
</dbReference>
<keyword evidence="5" id="KW-1185">Reference proteome</keyword>
<dbReference type="SMART" id="SM00448">
    <property type="entry name" value="REC"/>
    <property type="match status" value="1"/>
</dbReference>
<dbReference type="Pfam" id="PF00072">
    <property type="entry name" value="Response_reg"/>
    <property type="match status" value="1"/>
</dbReference>
<dbReference type="RefSeq" id="WP_110834418.1">
    <property type="nucleotide sequence ID" value="NZ_QKLU01000010.1"/>
</dbReference>
<feature type="domain" description="Response regulatory" evidence="2">
    <location>
        <begin position="2"/>
        <end position="113"/>
    </location>
</feature>
<dbReference type="Gene3D" id="2.40.50.1020">
    <property type="entry name" value="LytTr DNA-binding domain"/>
    <property type="match status" value="1"/>
</dbReference>
<evidence type="ECO:0000259" key="2">
    <source>
        <dbReference type="PROSITE" id="PS50110"/>
    </source>
</evidence>
<dbReference type="SMART" id="SM00850">
    <property type="entry name" value="LytTR"/>
    <property type="match status" value="1"/>
</dbReference>
<feature type="domain" description="HTH LytTR-type" evidence="3">
    <location>
        <begin position="136"/>
        <end position="207"/>
    </location>
</feature>
<dbReference type="AlphaFoldDB" id="A0A318U762"/>
<dbReference type="SUPFAM" id="SSF52172">
    <property type="entry name" value="CheY-like"/>
    <property type="match status" value="1"/>
</dbReference>
<evidence type="ECO:0000313" key="5">
    <source>
        <dbReference type="Proteomes" id="UP000248198"/>
    </source>
</evidence>
<feature type="modified residue" description="4-aspartylphosphate" evidence="1">
    <location>
        <position position="53"/>
    </location>
</feature>
<gene>
    <name evidence="4" type="ORF">B0O44_110100</name>
</gene>
<comment type="caution">
    <text evidence="4">The sequence shown here is derived from an EMBL/GenBank/DDBJ whole genome shotgun (WGS) entry which is preliminary data.</text>
</comment>
<organism evidence="4 5">
    <name type="scientific">Pedobacter nutrimenti</name>
    <dbReference type="NCBI Taxonomy" id="1241337"/>
    <lineage>
        <taxon>Bacteria</taxon>
        <taxon>Pseudomonadati</taxon>
        <taxon>Bacteroidota</taxon>
        <taxon>Sphingobacteriia</taxon>
        <taxon>Sphingobacteriales</taxon>
        <taxon>Sphingobacteriaceae</taxon>
        <taxon>Pedobacter</taxon>
    </lineage>
</organism>
<keyword evidence="1" id="KW-0597">Phosphoprotein</keyword>
<sequence>MKCIIVDDEPIAREGMKLLVDLVYDLELQGVFSNVKDAGRFLQHHETDLILLDIQMPEMDGLQFARHLSGHVHVIFTTAFEEYALESYELEVVDYLVKPIREERFIKAIKRVRALQKTTQLDKTSGLKTEISNDFMLVKAERKFHKILYRDVLYIQGLKDYVIIHLKGQKFITALNIKSIYNQLPGVIFKRVGRSYILNMDHISSFDNNSVFIEDVEFSIGDSYKDSFFDQYLKGKMLNRRH</sequence>
<dbReference type="GO" id="GO:0000156">
    <property type="term" value="F:phosphorelay response regulator activity"/>
    <property type="evidence" value="ECO:0007669"/>
    <property type="project" value="InterPro"/>
</dbReference>
<evidence type="ECO:0000259" key="3">
    <source>
        <dbReference type="PROSITE" id="PS50930"/>
    </source>
</evidence>
<dbReference type="InterPro" id="IPR007492">
    <property type="entry name" value="LytTR_DNA-bd_dom"/>
</dbReference>
<evidence type="ECO:0000256" key="1">
    <source>
        <dbReference type="PROSITE-ProRule" id="PRU00169"/>
    </source>
</evidence>
<dbReference type="PROSITE" id="PS50110">
    <property type="entry name" value="RESPONSE_REGULATORY"/>
    <property type="match status" value="1"/>
</dbReference>
<dbReference type="InterPro" id="IPR046947">
    <property type="entry name" value="LytR-like"/>
</dbReference>
<proteinExistence type="predicted"/>
<dbReference type="GO" id="GO:0003677">
    <property type="term" value="F:DNA binding"/>
    <property type="evidence" value="ECO:0007669"/>
    <property type="project" value="InterPro"/>
</dbReference>
<evidence type="ECO:0000313" key="4">
    <source>
        <dbReference type="EMBL" id="PYF69460.1"/>
    </source>
</evidence>
<dbReference type="Proteomes" id="UP000248198">
    <property type="component" value="Unassembled WGS sequence"/>
</dbReference>
<dbReference type="Pfam" id="PF04397">
    <property type="entry name" value="LytTR"/>
    <property type="match status" value="1"/>
</dbReference>